<gene>
    <name evidence="3" type="ORF">METZ01_LOCUS49003</name>
</gene>
<keyword evidence="2" id="KW-0808">Transferase</keyword>
<dbReference type="Gene3D" id="3.40.50.150">
    <property type="entry name" value="Vaccinia Virus protein VP39"/>
    <property type="match status" value="1"/>
</dbReference>
<reference evidence="3" key="1">
    <citation type="submission" date="2018-05" db="EMBL/GenBank/DDBJ databases">
        <authorList>
            <person name="Lanie J.A."/>
            <person name="Ng W.-L."/>
            <person name="Kazmierczak K.M."/>
            <person name="Andrzejewski T.M."/>
            <person name="Davidsen T.M."/>
            <person name="Wayne K.J."/>
            <person name="Tettelin H."/>
            <person name="Glass J.I."/>
            <person name="Rusch D."/>
            <person name="Podicherti R."/>
            <person name="Tsui H.-C.T."/>
            <person name="Winkler M.E."/>
        </authorList>
    </citation>
    <scope>NUCLEOTIDE SEQUENCE</scope>
</reference>
<keyword evidence="1" id="KW-0489">Methyltransferase</keyword>
<dbReference type="GO" id="GO:0008168">
    <property type="term" value="F:methyltransferase activity"/>
    <property type="evidence" value="ECO:0007669"/>
    <property type="project" value="UniProtKB-KW"/>
</dbReference>
<dbReference type="CDD" id="cd02440">
    <property type="entry name" value="AdoMet_MTases"/>
    <property type="match status" value="1"/>
</dbReference>
<dbReference type="InterPro" id="IPR029063">
    <property type="entry name" value="SAM-dependent_MTases_sf"/>
</dbReference>
<sequence length="189" mass="21663">MTGKGKIRIIGGRYRGRKISVVHEEIRPTSDRVRETLFNWLNSRLDNKCCLDLFAGTGILGIEALSRGARKVVFVDHRQSIVSEIQKQITRLELHNSSVILSDALSYLDNSSHVQPFDIIFLDPPFGTYNLEKLLSHIFETEWLDSHGMVYYESNHSLENNLINSSWDNYRESKAGNVYYGLLTKKISN</sequence>
<dbReference type="PROSITE" id="PS00092">
    <property type="entry name" value="N6_MTASE"/>
    <property type="match status" value="1"/>
</dbReference>
<dbReference type="InterPro" id="IPR002052">
    <property type="entry name" value="DNA_methylase_N6_adenine_CS"/>
</dbReference>
<dbReference type="PANTHER" id="PTHR43542">
    <property type="entry name" value="METHYLTRANSFERASE"/>
    <property type="match status" value="1"/>
</dbReference>
<dbReference type="InterPro" id="IPR004398">
    <property type="entry name" value="RNA_MeTrfase_RsmD"/>
</dbReference>
<name>A0A381RYF7_9ZZZZ</name>
<dbReference type="GO" id="GO:0003676">
    <property type="term" value="F:nucleic acid binding"/>
    <property type="evidence" value="ECO:0007669"/>
    <property type="project" value="InterPro"/>
</dbReference>
<accession>A0A381RYF7</accession>
<protein>
    <recommendedName>
        <fullName evidence="4">16S rRNA (Guanine(966)-N(2))-methyltransferase RsmD</fullName>
    </recommendedName>
</protein>
<dbReference type="AlphaFoldDB" id="A0A381RYF7"/>
<proteinExistence type="predicted"/>
<dbReference type="PANTHER" id="PTHR43542:SF1">
    <property type="entry name" value="METHYLTRANSFERASE"/>
    <property type="match status" value="1"/>
</dbReference>
<organism evidence="3">
    <name type="scientific">marine metagenome</name>
    <dbReference type="NCBI Taxonomy" id="408172"/>
    <lineage>
        <taxon>unclassified sequences</taxon>
        <taxon>metagenomes</taxon>
        <taxon>ecological metagenomes</taxon>
    </lineage>
</organism>
<dbReference type="EMBL" id="UINC01002387">
    <property type="protein sequence ID" value="SUZ96149.1"/>
    <property type="molecule type" value="Genomic_DNA"/>
</dbReference>
<evidence type="ECO:0000256" key="1">
    <source>
        <dbReference type="ARBA" id="ARBA00022603"/>
    </source>
</evidence>
<dbReference type="Pfam" id="PF03602">
    <property type="entry name" value="Cons_hypoth95"/>
    <property type="match status" value="1"/>
</dbReference>
<dbReference type="PIRSF" id="PIRSF004553">
    <property type="entry name" value="CHP00095"/>
    <property type="match status" value="1"/>
</dbReference>
<dbReference type="NCBIfam" id="TIGR00095">
    <property type="entry name" value="16S rRNA (guanine(966)-N(2))-methyltransferase RsmD"/>
    <property type="match status" value="1"/>
</dbReference>
<evidence type="ECO:0008006" key="4">
    <source>
        <dbReference type="Google" id="ProtNLM"/>
    </source>
</evidence>
<dbReference type="SUPFAM" id="SSF53335">
    <property type="entry name" value="S-adenosyl-L-methionine-dependent methyltransferases"/>
    <property type="match status" value="1"/>
</dbReference>
<dbReference type="GO" id="GO:0031167">
    <property type="term" value="P:rRNA methylation"/>
    <property type="evidence" value="ECO:0007669"/>
    <property type="project" value="InterPro"/>
</dbReference>
<evidence type="ECO:0000313" key="3">
    <source>
        <dbReference type="EMBL" id="SUZ96149.1"/>
    </source>
</evidence>
<evidence type="ECO:0000256" key="2">
    <source>
        <dbReference type="ARBA" id="ARBA00022679"/>
    </source>
</evidence>